<keyword evidence="1" id="KW-0812">Transmembrane</keyword>
<proteinExistence type="predicted"/>
<keyword evidence="1" id="KW-1133">Transmembrane helix</keyword>
<accession>A0A6C0IF49</accession>
<reference evidence="2" key="1">
    <citation type="journal article" date="2020" name="Nature">
        <title>Giant virus diversity and host interactions through global metagenomics.</title>
        <authorList>
            <person name="Schulz F."/>
            <person name="Roux S."/>
            <person name="Paez-Espino D."/>
            <person name="Jungbluth S."/>
            <person name="Walsh D.A."/>
            <person name="Denef V.J."/>
            <person name="McMahon K.D."/>
            <person name="Konstantinidis K.T."/>
            <person name="Eloe-Fadrosh E.A."/>
            <person name="Kyrpides N.C."/>
            <person name="Woyke T."/>
        </authorList>
    </citation>
    <scope>NUCLEOTIDE SEQUENCE</scope>
    <source>
        <strain evidence="2">GVMAG-M-3300023184-72</strain>
    </source>
</reference>
<feature type="transmembrane region" description="Helical" evidence="1">
    <location>
        <begin position="6"/>
        <end position="30"/>
    </location>
</feature>
<evidence type="ECO:0000313" key="2">
    <source>
        <dbReference type="EMBL" id="QHT91095.1"/>
    </source>
</evidence>
<protein>
    <submittedName>
        <fullName evidence="2">Uncharacterized protein</fullName>
    </submittedName>
</protein>
<organism evidence="2">
    <name type="scientific">viral metagenome</name>
    <dbReference type="NCBI Taxonomy" id="1070528"/>
    <lineage>
        <taxon>unclassified sequences</taxon>
        <taxon>metagenomes</taxon>
        <taxon>organismal metagenomes</taxon>
    </lineage>
</organism>
<name>A0A6C0IF49_9ZZZZ</name>
<sequence>MDTNQFGGAFWITITGIILGFLGTMTALCLKSKCKEYNVHLIF</sequence>
<keyword evidence="1" id="KW-0472">Membrane</keyword>
<evidence type="ECO:0000256" key="1">
    <source>
        <dbReference type="SAM" id="Phobius"/>
    </source>
</evidence>
<dbReference type="AlphaFoldDB" id="A0A6C0IF49"/>
<dbReference type="EMBL" id="MN740162">
    <property type="protein sequence ID" value="QHT91095.1"/>
    <property type="molecule type" value="Genomic_DNA"/>
</dbReference>